<evidence type="ECO:0000313" key="3">
    <source>
        <dbReference type="Proteomes" id="UP000462435"/>
    </source>
</evidence>
<sequence length="162" mass="16808">MVGSILRGIVLLVLGGLVGAGLVWKEWVAEKLSAQTVAAVVTTGQEVVLRQVVTNYVDRVKTIKVQGETKIKEVPIYVTAQDDAACSINAGFVRLWNAANAGATISPDPSGADAAPSGVSLSDTAAQHAREATYTRQLEEQVIGLQDAIQGVLAVAAAAAKQ</sequence>
<keyword evidence="1" id="KW-0472">Membrane</keyword>
<dbReference type="EMBL" id="WNDX01000067">
    <property type="protein sequence ID" value="KAF1043075.1"/>
    <property type="molecule type" value="Genomic_DNA"/>
</dbReference>
<protein>
    <submittedName>
        <fullName evidence="2">Uncharacterized protein</fullName>
    </submittedName>
</protein>
<reference evidence="3" key="1">
    <citation type="journal article" date="2020" name="MBio">
        <title>Horizontal gene transfer to a defensive symbiont with a reduced genome amongst a multipartite beetle microbiome.</title>
        <authorList>
            <person name="Waterworth S.C."/>
            <person name="Florez L.V."/>
            <person name="Rees E.R."/>
            <person name="Hertweck C."/>
            <person name="Kaltenpoth M."/>
            <person name="Kwan J.C."/>
        </authorList>
    </citation>
    <scope>NUCLEOTIDE SEQUENCE [LARGE SCALE GENOMIC DNA]</scope>
</reference>
<dbReference type="Proteomes" id="UP000462435">
    <property type="component" value="Unassembled WGS sequence"/>
</dbReference>
<gene>
    <name evidence="2" type="ORF">GAK35_02395</name>
</gene>
<organism evidence="2 3">
    <name type="scientific">Herbaspirillum frisingense</name>
    <dbReference type="NCBI Taxonomy" id="92645"/>
    <lineage>
        <taxon>Bacteria</taxon>
        <taxon>Pseudomonadati</taxon>
        <taxon>Pseudomonadota</taxon>
        <taxon>Betaproteobacteria</taxon>
        <taxon>Burkholderiales</taxon>
        <taxon>Oxalobacteraceae</taxon>
        <taxon>Herbaspirillum</taxon>
    </lineage>
</organism>
<accession>A0A7V8FWA1</accession>
<keyword evidence="1" id="KW-0812">Transmembrane</keyword>
<name>A0A7V8FWA1_9BURK</name>
<dbReference type="AlphaFoldDB" id="A0A7V8FWA1"/>
<comment type="caution">
    <text evidence="2">The sequence shown here is derived from an EMBL/GenBank/DDBJ whole genome shotgun (WGS) entry which is preliminary data.</text>
</comment>
<evidence type="ECO:0000256" key="1">
    <source>
        <dbReference type="SAM" id="Phobius"/>
    </source>
</evidence>
<keyword evidence="1" id="KW-1133">Transmembrane helix</keyword>
<proteinExistence type="predicted"/>
<feature type="transmembrane region" description="Helical" evidence="1">
    <location>
        <begin position="6"/>
        <end position="24"/>
    </location>
</feature>
<evidence type="ECO:0000313" key="2">
    <source>
        <dbReference type="EMBL" id="KAF1043075.1"/>
    </source>
</evidence>